<dbReference type="Gene3D" id="3.90.550.10">
    <property type="entry name" value="Spore Coat Polysaccharide Biosynthesis Protein SpsA, Chain A"/>
    <property type="match status" value="1"/>
</dbReference>
<dbReference type="PATRIC" id="fig|1357400.3.peg.383"/>
<dbReference type="PANTHER" id="PTHR22916">
    <property type="entry name" value="GLYCOSYLTRANSFERASE"/>
    <property type="match status" value="1"/>
</dbReference>
<feature type="domain" description="Glycosyltransferase 2-like" evidence="1">
    <location>
        <begin position="9"/>
        <end position="142"/>
    </location>
</feature>
<dbReference type="Pfam" id="PF00535">
    <property type="entry name" value="Glycos_transf_2"/>
    <property type="match status" value="1"/>
</dbReference>
<name>V8CE08_9HELI</name>
<organism evidence="2 3">
    <name type="scientific">Helicobacter macacae MIT 99-5501</name>
    <dbReference type="NCBI Taxonomy" id="1357400"/>
    <lineage>
        <taxon>Bacteria</taxon>
        <taxon>Pseudomonadati</taxon>
        <taxon>Campylobacterota</taxon>
        <taxon>Epsilonproteobacteria</taxon>
        <taxon>Campylobacterales</taxon>
        <taxon>Helicobacteraceae</taxon>
        <taxon>Helicobacter</taxon>
    </lineage>
</organism>
<accession>V8CE08</accession>
<proteinExistence type="predicted"/>
<dbReference type="STRING" id="1357400.HMPREF2086_00275"/>
<evidence type="ECO:0000313" key="2">
    <source>
        <dbReference type="EMBL" id="ETD24941.1"/>
    </source>
</evidence>
<dbReference type="InterPro" id="IPR029044">
    <property type="entry name" value="Nucleotide-diphossugar_trans"/>
</dbReference>
<dbReference type="PANTHER" id="PTHR22916:SF3">
    <property type="entry name" value="UDP-GLCNAC:BETAGAL BETA-1,3-N-ACETYLGLUCOSAMINYLTRANSFERASE-LIKE PROTEIN 1"/>
    <property type="match status" value="1"/>
</dbReference>
<dbReference type="InterPro" id="IPR001173">
    <property type="entry name" value="Glyco_trans_2-like"/>
</dbReference>
<dbReference type="GO" id="GO:0016758">
    <property type="term" value="F:hexosyltransferase activity"/>
    <property type="evidence" value="ECO:0007669"/>
    <property type="project" value="UniProtKB-ARBA"/>
</dbReference>
<dbReference type="OrthoDB" id="9798249at2"/>
<gene>
    <name evidence="2" type="ORF">HMPREF2086_00275</name>
</gene>
<sequence>MTKKAYKLCVLMPSYNKGSYIKEAIESVLTQNTNFDFQLIITDDASTDETLDIVQEFQKAHSHRITLLTSKQNQGLLSNIIKAYKEMNCEYFCVLDPDDYYTDMYFLQKAVDFLDNNKDFSIYASGVMIINADNTQHKRENIKEDFVDCDFDDMLKDKAVLGHTTGSIFRNNYINDEVIRFLESKCANGDTYKEVAYREDDFRNRVHLTMGKSHFVNEIVGVYRYVANGLYFGANRLRQINLGVRAYLDMYDYFGRKNLEWIDLATNRLFAIDIEMLKQYADIKDVIELTHILHRISTFKQFEKNLKLYLDKDELKIKKLSLRYKLLYKIYKYLDKKIRRKVNTTSIT</sequence>
<evidence type="ECO:0000259" key="1">
    <source>
        <dbReference type="Pfam" id="PF00535"/>
    </source>
</evidence>
<dbReference type="AlphaFoldDB" id="V8CE08"/>
<dbReference type="eggNOG" id="COG0463">
    <property type="taxonomic scope" value="Bacteria"/>
</dbReference>
<comment type="caution">
    <text evidence="2">The sequence shown here is derived from an EMBL/GenBank/DDBJ whole genome shotgun (WGS) entry which is preliminary data.</text>
</comment>
<dbReference type="SUPFAM" id="SSF53448">
    <property type="entry name" value="Nucleotide-diphospho-sugar transferases"/>
    <property type="match status" value="1"/>
</dbReference>
<reference evidence="2 3" key="1">
    <citation type="journal article" date="2014" name="Genome Announc.">
        <title>Draft genome sequences of six enterohepatic helicobacter species isolated from humans and one from rhesus macaques.</title>
        <authorList>
            <person name="Shen Z."/>
            <person name="Sheh A."/>
            <person name="Young S.K."/>
            <person name="Abouelliel A."/>
            <person name="Ward D.V."/>
            <person name="Earl A.M."/>
            <person name="Fox J.G."/>
        </authorList>
    </citation>
    <scope>NUCLEOTIDE SEQUENCE [LARGE SCALE GENOMIC DNA]</scope>
    <source>
        <strain evidence="2 3">MIT 99-5501</strain>
    </source>
</reference>
<evidence type="ECO:0000313" key="3">
    <source>
        <dbReference type="Proteomes" id="UP000018731"/>
    </source>
</evidence>
<keyword evidence="3" id="KW-1185">Reference proteome</keyword>
<dbReference type="Proteomes" id="UP000018731">
    <property type="component" value="Unassembled WGS sequence"/>
</dbReference>
<dbReference type="HOGENOM" id="CLU_025996_4_0_7"/>
<protein>
    <recommendedName>
        <fullName evidence="1">Glycosyltransferase 2-like domain-containing protein</fullName>
    </recommendedName>
</protein>
<dbReference type="EMBL" id="AZJI01000001">
    <property type="protein sequence ID" value="ETD24941.1"/>
    <property type="molecule type" value="Genomic_DNA"/>
</dbReference>
<dbReference type="RefSeq" id="WP_023926943.1">
    <property type="nucleotide sequence ID" value="NZ_KI669454.1"/>
</dbReference>